<feature type="transmembrane region" description="Helical" evidence="1">
    <location>
        <begin position="125"/>
        <end position="144"/>
    </location>
</feature>
<organism evidence="2 3">
    <name type="scientific">Steinernema carpocapsae</name>
    <name type="common">Entomopathogenic nematode</name>
    <dbReference type="NCBI Taxonomy" id="34508"/>
    <lineage>
        <taxon>Eukaryota</taxon>
        <taxon>Metazoa</taxon>
        <taxon>Ecdysozoa</taxon>
        <taxon>Nematoda</taxon>
        <taxon>Chromadorea</taxon>
        <taxon>Rhabditida</taxon>
        <taxon>Tylenchina</taxon>
        <taxon>Panagrolaimomorpha</taxon>
        <taxon>Strongyloidoidea</taxon>
        <taxon>Steinernematidae</taxon>
        <taxon>Steinernema</taxon>
    </lineage>
</organism>
<dbReference type="AlphaFoldDB" id="A0A4U5MSP0"/>
<keyword evidence="1" id="KW-0472">Membrane</keyword>
<feature type="transmembrane region" description="Helical" evidence="1">
    <location>
        <begin position="246"/>
        <end position="273"/>
    </location>
</feature>
<dbReference type="InterPro" id="IPR019422">
    <property type="entry name" value="7TM_GPCR_serpentine_rcpt_Srh"/>
</dbReference>
<sequence>MAESHFNVTVFTLTALDVILEPYFLFLVIRKSTPAMRIYRRFLIACSLCNSISSITFSLASPVVSFLDHKFCVKSSTLPPIYVWIFWQVATAFCMTQLQLSLLMLIYASYEISHPLQGLNLRSKWLWAFLPVFILAPSVAYSTSNYVAIVTLECYDMSYDGPGLGIMLFLCGYAFLYSSISSLAILKIRRFSTKTAPQMSTGTLKLIKNVVKNFLISSGIVAVLISTPVVTAIALSLLSLSDASSFVFGIALKTITSYASVSTTASIFIFTSYRQFTLKMLRKALRLKEEEKPVKTMLFSTSVHPKDSVDLRLT</sequence>
<keyword evidence="3" id="KW-1185">Reference proteome</keyword>
<protein>
    <recommendedName>
        <fullName evidence="4">G-protein coupled receptors family 1 profile domain-containing protein</fullName>
    </recommendedName>
</protein>
<proteinExistence type="predicted"/>
<evidence type="ECO:0008006" key="4">
    <source>
        <dbReference type="Google" id="ProtNLM"/>
    </source>
</evidence>
<evidence type="ECO:0000256" key="1">
    <source>
        <dbReference type="SAM" id="Phobius"/>
    </source>
</evidence>
<evidence type="ECO:0000313" key="2">
    <source>
        <dbReference type="EMBL" id="TKR72720.1"/>
    </source>
</evidence>
<comment type="caution">
    <text evidence="2">The sequence shown here is derived from an EMBL/GenBank/DDBJ whole genome shotgun (WGS) entry which is preliminary data.</text>
</comment>
<reference evidence="2 3" key="2">
    <citation type="journal article" date="2019" name="G3 (Bethesda)">
        <title>Hybrid Assembly of the Genome of the Entomopathogenic Nematode Steinernema carpocapsae Identifies the X-Chromosome.</title>
        <authorList>
            <person name="Serra L."/>
            <person name="Macchietto M."/>
            <person name="Macias-Munoz A."/>
            <person name="McGill C.J."/>
            <person name="Rodriguez I.M."/>
            <person name="Rodriguez B."/>
            <person name="Murad R."/>
            <person name="Mortazavi A."/>
        </authorList>
    </citation>
    <scope>NUCLEOTIDE SEQUENCE [LARGE SCALE GENOMIC DNA]</scope>
    <source>
        <strain evidence="2 3">ALL</strain>
    </source>
</reference>
<reference evidence="2 3" key="1">
    <citation type="journal article" date="2015" name="Genome Biol.">
        <title>Comparative genomics of Steinernema reveals deeply conserved gene regulatory networks.</title>
        <authorList>
            <person name="Dillman A.R."/>
            <person name="Macchietto M."/>
            <person name="Porter C.F."/>
            <person name="Rogers A."/>
            <person name="Williams B."/>
            <person name="Antoshechkin I."/>
            <person name="Lee M.M."/>
            <person name="Goodwin Z."/>
            <person name="Lu X."/>
            <person name="Lewis E.E."/>
            <person name="Goodrich-Blair H."/>
            <person name="Stock S.P."/>
            <person name="Adams B.J."/>
            <person name="Sternberg P.W."/>
            <person name="Mortazavi A."/>
        </authorList>
    </citation>
    <scope>NUCLEOTIDE SEQUENCE [LARGE SCALE GENOMIC DNA]</scope>
    <source>
        <strain evidence="2 3">ALL</strain>
    </source>
</reference>
<feature type="transmembrane region" description="Helical" evidence="1">
    <location>
        <begin position="164"/>
        <end position="186"/>
    </location>
</feature>
<feature type="transmembrane region" description="Helical" evidence="1">
    <location>
        <begin position="6"/>
        <end position="29"/>
    </location>
</feature>
<gene>
    <name evidence="2" type="ORF">L596_020127</name>
</gene>
<name>A0A4U5MSP0_STECR</name>
<dbReference type="EMBL" id="AZBU02000006">
    <property type="protein sequence ID" value="TKR72720.1"/>
    <property type="molecule type" value="Genomic_DNA"/>
</dbReference>
<keyword evidence="1" id="KW-1133">Transmembrane helix</keyword>
<dbReference type="Pfam" id="PF10318">
    <property type="entry name" value="7TM_GPCR_Srh"/>
    <property type="match status" value="1"/>
</dbReference>
<feature type="transmembrane region" description="Helical" evidence="1">
    <location>
        <begin position="214"/>
        <end position="240"/>
    </location>
</feature>
<dbReference type="OrthoDB" id="10633861at2759"/>
<accession>A0A4U5MSP0</accession>
<dbReference type="Proteomes" id="UP000298663">
    <property type="component" value="Unassembled WGS sequence"/>
</dbReference>
<evidence type="ECO:0000313" key="3">
    <source>
        <dbReference type="Proteomes" id="UP000298663"/>
    </source>
</evidence>
<feature type="transmembrane region" description="Helical" evidence="1">
    <location>
        <begin position="81"/>
        <end position="105"/>
    </location>
</feature>
<keyword evidence="1" id="KW-0812">Transmembrane</keyword>
<feature type="transmembrane region" description="Helical" evidence="1">
    <location>
        <begin position="41"/>
        <end position="61"/>
    </location>
</feature>